<reference evidence="6 7" key="1">
    <citation type="submission" date="2020-04" db="EMBL/GenBank/DDBJ databases">
        <title>Draft genome of Leeia sp. IMCC25680.</title>
        <authorList>
            <person name="Song J."/>
            <person name="Cho J.-C."/>
        </authorList>
    </citation>
    <scope>NUCLEOTIDE SEQUENCE [LARGE SCALE GENOMIC DNA]</scope>
    <source>
        <strain evidence="6 7">IMCC25680</strain>
    </source>
</reference>
<dbReference type="RefSeq" id="WP_168875800.1">
    <property type="nucleotide sequence ID" value="NZ_JABAIM010000001.1"/>
</dbReference>
<dbReference type="InterPro" id="IPR000192">
    <property type="entry name" value="Aminotrans_V_dom"/>
</dbReference>
<keyword evidence="6" id="KW-0808">Transferase</keyword>
<protein>
    <submittedName>
        <fullName evidence="6">Aminotransferase class V-fold PLP-dependent enzyme</fullName>
    </submittedName>
</protein>
<dbReference type="PANTHER" id="PTHR43586">
    <property type="entry name" value="CYSTEINE DESULFURASE"/>
    <property type="match status" value="1"/>
</dbReference>
<dbReference type="Proteomes" id="UP000587991">
    <property type="component" value="Unassembled WGS sequence"/>
</dbReference>
<dbReference type="Gene3D" id="3.90.1150.10">
    <property type="entry name" value="Aspartate Aminotransferase, domain 1"/>
    <property type="match status" value="1"/>
</dbReference>
<dbReference type="AlphaFoldDB" id="A0A847RWJ4"/>
<comment type="similarity">
    <text evidence="3">Belongs to the class-V pyridoxal-phosphate-dependent aminotransferase family.</text>
</comment>
<dbReference type="EMBL" id="JABAIM010000001">
    <property type="protein sequence ID" value="NLR74171.1"/>
    <property type="molecule type" value="Genomic_DNA"/>
</dbReference>
<dbReference type="InterPro" id="IPR015424">
    <property type="entry name" value="PyrdxlP-dep_Trfase"/>
</dbReference>
<evidence type="ECO:0000313" key="7">
    <source>
        <dbReference type="Proteomes" id="UP000587991"/>
    </source>
</evidence>
<organism evidence="6 7">
    <name type="scientific">Leeia aquatica</name>
    <dbReference type="NCBI Taxonomy" id="2725557"/>
    <lineage>
        <taxon>Bacteria</taxon>
        <taxon>Pseudomonadati</taxon>
        <taxon>Pseudomonadota</taxon>
        <taxon>Betaproteobacteria</taxon>
        <taxon>Neisseriales</taxon>
        <taxon>Leeiaceae</taxon>
        <taxon>Leeia</taxon>
    </lineage>
</organism>
<dbReference type="InterPro" id="IPR015422">
    <property type="entry name" value="PyrdxlP-dep_Trfase_small"/>
</dbReference>
<evidence type="ECO:0000259" key="5">
    <source>
        <dbReference type="Pfam" id="PF00266"/>
    </source>
</evidence>
<dbReference type="Gene3D" id="3.40.640.10">
    <property type="entry name" value="Type I PLP-dependent aspartate aminotransferase-like (Major domain)"/>
    <property type="match status" value="1"/>
</dbReference>
<sequence>MNRPALAHWRAQTPGLQHVCHFNHAGSSLMPQPVLDVLQAQWQREAERGGMEAAASVASAVDATYQDAARLLGAQPDEVAFSTGAGAAWGRLVASIRWQAGDRILIGRQEWASNLALLQDLSQRHGLSLEVLPSRDDGSVDPDALSTVLDDRVRLVSLTWLPANGGLINPAAEIGQRLRGSRALYLIDAAQAVGQLPVDVNELQCDLLVAAGRKYLRGPRGSGLLYVRRERLAELTPPYGNVQTQPWREGRFDWIDSARRFEDAELAPAIKLALGEAIRYALDIGLDTILLCIDQQAQALRQRLATLPGVTVHDLGLQRSGLVSFTVDSLPASVLQQRLRQQGIHIGANGVAYTPLDMQARGLHELARASVSYYSSDEEQHQLYHAIHALIPQGEYL</sequence>
<gene>
    <name evidence="6" type="ORF">HF682_03265</name>
</gene>
<dbReference type="SUPFAM" id="SSF53383">
    <property type="entry name" value="PLP-dependent transferases"/>
    <property type="match status" value="1"/>
</dbReference>
<comment type="cofactor">
    <cofactor evidence="1 4">
        <name>pyridoxal 5'-phosphate</name>
        <dbReference type="ChEBI" id="CHEBI:597326"/>
    </cofactor>
</comment>
<dbReference type="InterPro" id="IPR015421">
    <property type="entry name" value="PyrdxlP-dep_Trfase_major"/>
</dbReference>
<proteinExistence type="inferred from homology"/>
<evidence type="ECO:0000256" key="3">
    <source>
        <dbReference type="RuleBase" id="RU004075"/>
    </source>
</evidence>
<keyword evidence="7" id="KW-1185">Reference proteome</keyword>
<dbReference type="InterPro" id="IPR020578">
    <property type="entry name" value="Aminotrans_V_PyrdxlP_BS"/>
</dbReference>
<evidence type="ECO:0000256" key="2">
    <source>
        <dbReference type="ARBA" id="ARBA00022898"/>
    </source>
</evidence>
<dbReference type="Pfam" id="PF00266">
    <property type="entry name" value="Aminotran_5"/>
    <property type="match status" value="1"/>
</dbReference>
<name>A0A847RWJ4_9NEIS</name>
<feature type="domain" description="Aminotransferase class V" evidence="5">
    <location>
        <begin position="23"/>
        <end position="379"/>
    </location>
</feature>
<dbReference type="PROSITE" id="PS00595">
    <property type="entry name" value="AA_TRANSFER_CLASS_5"/>
    <property type="match status" value="1"/>
</dbReference>
<evidence type="ECO:0000313" key="6">
    <source>
        <dbReference type="EMBL" id="NLR74171.1"/>
    </source>
</evidence>
<dbReference type="GO" id="GO:0008483">
    <property type="term" value="F:transaminase activity"/>
    <property type="evidence" value="ECO:0007669"/>
    <property type="project" value="UniProtKB-KW"/>
</dbReference>
<comment type="caution">
    <text evidence="6">The sequence shown here is derived from an EMBL/GenBank/DDBJ whole genome shotgun (WGS) entry which is preliminary data.</text>
</comment>
<evidence type="ECO:0000256" key="4">
    <source>
        <dbReference type="RuleBase" id="RU004504"/>
    </source>
</evidence>
<dbReference type="PANTHER" id="PTHR43586:SF24">
    <property type="entry name" value="BLR4730 PROTEIN"/>
    <property type="match status" value="1"/>
</dbReference>
<keyword evidence="6" id="KW-0032">Aminotransferase</keyword>
<accession>A0A847RWJ4</accession>
<keyword evidence="2" id="KW-0663">Pyridoxal phosphate</keyword>
<evidence type="ECO:0000256" key="1">
    <source>
        <dbReference type="ARBA" id="ARBA00001933"/>
    </source>
</evidence>